<dbReference type="InterPro" id="IPR025506">
    <property type="entry name" value="Abi_alpha"/>
</dbReference>
<protein>
    <recommendedName>
        <fullName evidence="3">DUF4393 domain-containing protein</fullName>
    </recommendedName>
</protein>
<reference evidence="1 2" key="1">
    <citation type="journal article" date="2011" name="Arch. Virol.">
        <title>Complete genomic sequence of the Lactobacillus temperate phage LF1.</title>
        <authorList>
            <person name="Yoon B.H."/>
            <person name="Chang H.I."/>
        </authorList>
    </citation>
    <scope>NUCLEOTIDE SEQUENCE [LARGE SCALE GENOMIC DNA]</scope>
</reference>
<accession>E9LUL1</accession>
<proteinExistence type="predicted"/>
<keyword evidence="2" id="KW-1185">Reference proteome</keyword>
<dbReference type="GeneID" id="14007172"/>
<dbReference type="Proteomes" id="UP000007261">
    <property type="component" value="Segment"/>
</dbReference>
<evidence type="ECO:0000313" key="2">
    <source>
        <dbReference type="Proteomes" id="UP000007261"/>
    </source>
</evidence>
<dbReference type="Pfam" id="PF14337">
    <property type="entry name" value="Abi_alpha"/>
    <property type="match status" value="1"/>
</dbReference>
<dbReference type="Gene3D" id="3.30.110.190">
    <property type="match status" value="1"/>
</dbReference>
<name>E9LUL1_9CAUD</name>
<dbReference type="KEGG" id="vg:14007172"/>
<sequence>MDPNQIEAWKNFLPQSTIEYLVNPSARTTGQALDGVATALCWPLLKLRIIQKAKLEQFTKEIREKNKQIPVENRDSSKVGLAVKAIEEARYQLNEDDIRKLYVNLIASTVDNRKNNVVSPRLATVVSQFGPSEAKFLKTIYQQSGQQLPYGQLRLDRGNSYGYTFPAKIAINDNSNIVNSFNSSLDILVSLGVVNDNQSKKLEKSDDKYSTIEKILRITINMAKELESKELNLVHSYINLTDFGHDLCKCIFE</sequence>
<evidence type="ECO:0008006" key="3">
    <source>
        <dbReference type="Google" id="ProtNLM"/>
    </source>
</evidence>
<dbReference type="EMBL" id="HQ141410">
    <property type="protein sequence ID" value="ADW01257.1"/>
    <property type="molecule type" value="Genomic_DNA"/>
</dbReference>
<evidence type="ECO:0000313" key="1">
    <source>
        <dbReference type="EMBL" id="ADW01257.1"/>
    </source>
</evidence>
<organism evidence="1 2">
    <name type="scientific">Lactobacillus phage LF1</name>
    <dbReference type="NCBI Taxonomy" id="947980"/>
    <lineage>
        <taxon>Viruses</taxon>
        <taxon>Duplodnaviria</taxon>
        <taxon>Heunggongvirae</taxon>
        <taxon>Uroviricota</taxon>
        <taxon>Caudoviricetes</taxon>
        <taxon>Lafunavirus</taxon>
        <taxon>Lafunavirus LF1</taxon>
    </lineage>
</organism>
<dbReference type="RefSeq" id="YP_007003233.1">
    <property type="nucleotide sequence ID" value="NC_019486.1"/>
</dbReference>